<comment type="caution">
    <text evidence="1">The sequence shown here is derived from an EMBL/GenBank/DDBJ whole genome shotgun (WGS) entry which is preliminary data.</text>
</comment>
<reference evidence="1" key="1">
    <citation type="journal article" date="2015" name="Nature">
        <title>Complex archaea that bridge the gap between prokaryotes and eukaryotes.</title>
        <authorList>
            <person name="Spang A."/>
            <person name="Saw J.H."/>
            <person name="Jorgensen S.L."/>
            <person name="Zaremba-Niedzwiedzka K."/>
            <person name="Martijn J."/>
            <person name="Lind A.E."/>
            <person name="van Eijk R."/>
            <person name="Schleper C."/>
            <person name="Guy L."/>
            <person name="Ettema T.J."/>
        </authorList>
    </citation>
    <scope>NUCLEOTIDE SEQUENCE</scope>
</reference>
<organism evidence="1">
    <name type="scientific">marine sediment metagenome</name>
    <dbReference type="NCBI Taxonomy" id="412755"/>
    <lineage>
        <taxon>unclassified sequences</taxon>
        <taxon>metagenomes</taxon>
        <taxon>ecological metagenomes</taxon>
    </lineage>
</organism>
<proteinExistence type="predicted"/>
<evidence type="ECO:0000313" key="1">
    <source>
        <dbReference type="EMBL" id="KKK49427.1"/>
    </source>
</evidence>
<accession>A0A0F8VYL0</accession>
<name>A0A0F8VYL0_9ZZZZ</name>
<gene>
    <name evidence="1" type="ORF">LCGC14_3135180</name>
</gene>
<protein>
    <submittedName>
        <fullName evidence="1">Uncharacterized protein</fullName>
    </submittedName>
</protein>
<dbReference type="EMBL" id="LAZR01068549">
    <property type="protein sequence ID" value="KKK49427.1"/>
    <property type="molecule type" value="Genomic_DNA"/>
</dbReference>
<sequence length="132" mass="15333">MKYCYRKGGKVSDHRCNTSKHPECIQTKRFGFCQYAERYVPQCGHTDCTDLQGRNLSKMISGRYMIAANGGLIDLGRRSKNVKLKPRNADRLRKPLRVNKVTRAGNVDLRRNWRKYRSQAAYMLAGREHVQL</sequence>
<dbReference type="AlphaFoldDB" id="A0A0F8VYL0"/>